<proteinExistence type="predicted"/>
<dbReference type="AlphaFoldDB" id="A0A372M2P8"/>
<evidence type="ECO:0008006" key="4">
    <source>
        <dbReference type="Google" id="ProtNLM"/>
    </source>
</evidence>
<accession>A0A372M2P8</accession>
<name>A0A372M2P8_9ACTN</name>
<evidence type="ECO:0000313" key="2">
    <source>
        <dbReference type="EMBL" id="RFU84900.1"/>
    </source>
</evidence>
<comment type="caution">
    <text evidence="2">The sequence shown here is derived from an EMBL/GenBank/DDBJ whole genome shotgun (WGS) entry which is preliminary data.</text>
</comment>
<feature type="compositionally biased region" description="Polar residues" evidence="1">
    <location>
        <begin position="25"/>
        <end position="41"/>
    </location>
</feature>
<sequence>MSGFSDERVTAVRVRPRRGNLGFMNHNTPLSSDTSLPHTTPQAPPPGGRVLTTAQLRAQGVRPADALAAARPGGPWQQLLPGVFLLRPGPPTSDERLHAVLLYAGRPPLARVPRQGASGRTETGSPYGDAVLTGFAALALHGFSSAPPLLSLDRIDVLVPRTRRLRSVGFAGLVRTQTLPAPQWITGLPVAPAARALADAVADLDSHARSGESDGSGDCETVRRLLTEAVRSGSCEPAALVAELTRARLLGRPQVSGAVDALRAEGRLIAEDRLYRMVREYGLPDPLWNVDLRLPGGPHLGGVDAYWPDQAVALELDTGSAGRLPDGFDETADDWREHTRRREHLERLGITVVHVPPRRLREAMDEQAAVVRTALMASDEREPAAYVMVLPR</sequence>
<reference evidence="2 3" key="1">
    <citation type="submission" date="2018-08" db="EMBL/GenBank/DDBJ databases">
        <title>Isolation, diversity and antifungal activity of Actinobacteria from wheat.</title>
        <authorList>
            <person name="Han C."/>
        </authorList>
    </citation>
    <scope>NUCLEOTIDE SEQUENCE [LARGE SCALE GENOMIC DNA]</scope>
    <source>
        <strain evidence="2 3">NEAU-YY421</strain>
    </source>
</reference>
<gene>
    <name evidence="2" type="ORF">DY218_20230</name>
</gene>
<feature type="region of interest" description="Disordered" evidence="1">
    <location>
        <begin position="19"/>
        <end position="47"/>
    </location>
</feature>
<organism evidence="2 3">
    <name type="scientific">Streptomyces triticagri</name>
    <dbReference type="NCBI Taxonomy" id="2293568"/>
    <lineage>
        <taxon>Bacteria</taxon>
        <taxon>Bacillati</taxon>
        <taxon>Actinomycetota</taxon>
        <taxon>Actinomycetes</taxon>
        <taxon>Kitasatosporales</taxon>
        <taxon>Streptomycetaceae</taxon>
        <taxon>Streptomyces</taxon>
    </lineage>
</organism>
<evidence type="ECO:0000313" key="3">
    <source>
        <dbReference type="Proteomes" id="UP000263094"/>
    </source>
</evidence>
<dbReference type="EMBL" id="QUAK01000110">
    <property type="protein sequence ID" value="RFU84900.1"/>
    <property type="molecule type" value="Genomic_DNA"/>
</dbReference>
<keyword evidence="3" id="KW-1185">Reference proteome</keyword>
<dbReference type="Proteomes" id="UP000263094">
    <property type="component" value="Unassembled WGS sequence"/>
</dbReference>
<dbReference type="OrthoDB" id="4870610at2"/>
<evidence type="ECO:0000256" key="1">
    <source>
        <dbReference type="SAM" id="MobiDB-lite"/>
    </source>
</evidence>
<protein>
    <recommendedName>
        <fullName evidence="4">DUF559 domain-containing protein</fullName>
    </recommendedName>
</protein>